<organism evidence="4 5">
    <name type="scientific">Operophtera brumata</name>
    <name type="common">Winter moth</name>
    <name type="synonym">Phalaena brumata</name>
    <dbReference type="NCBI Taxonomy" id="104452"/>
    <lineage>
        <taxon>Eukaryota</taxon>
        <taxon>Metazoa</taxon>
        <taxon>Ecdysozoa</taxon>
        <taxon>Arthropoda</taxon>
        <taxon>Hexapoda</taxon>
        <taxon>Insecta</taxon>
        <taxon>Pterygota</taxon>
        <taxon>Neoptera</taxon>
        <taxon>Endopterygota</taxon>
        <taxon>Lepidoptera</taxon>
        <taxon>Glossata</taxon>
        <taxon>Ditrysia</taxon>
        <taxon>Geometroidea</taxon>
        <taxon>Geometridae</taxon>
        <taxon>Larentiinae</taxon>
        <taxon>Operophtera</taxon>
    </lineage>
</organism>
<dbReference type="Pfam" id="PF16004">
    <property type="entry name" value="EFTUD2"/>
    <property type="match status" value="1"/>
</dbReference>
<dbReference type="GO" id="GO:0003924">
    <property type="term" value="F:GTPase activity"/>
    <property type="evidence" value="ECO:0007669"/>
    <property type="project" value="InterPro"/>
</dbReference>
<keyword evidence="5" id="KW-1185">Reference proteome</keyword>
<dbReference type="SUPFAM" id="SSF52540">
    <property type="entry name" value="P-loop containing nucleoside triphosphate hydrolases"/>
    <property type="match status" value="1"/>
</dbReference>
<dbReference type="STRING" id="104452.A0A0L7KUS5"/>
<dbReference type="EMBL" id="JTDY01005427">
    <property type="protein sequence ID" value="KOB67008.1"/>
    <property type="molecule type" value="Genomic_DNA"/>
</dbReference>
<gene>
    <name evidence="4" type="ORF">OBRU01_21240</name>
</gene>
<proteinExistence type="predicted"/>
<evidence type="ECO:0000259" key="3">
    <source>
        <dbReference type="Pfam" id="PF16004"/>
    </source>
</evidence>
<evidence type="ECO:0000256" key="1">
    <source>
        <dbReference type="SAM" id="MobiDB-lite"/>
    </source>
</evidence>
<dbReference type="GO" id="GO:0005525">
    <property type="term" value="F:GTP binding"/>
    <property type="evidence" value="ECO:0007669"/>
    <property type="project" value="InterPro"/>
</dbReference>
<evidence type="ECO:0008006" key="6">
    <source>
        <dbReference type="Google" id="ProtNLM"/>
    </source>
</evidence>
<dbReference type="GO" id="GO:0071007">
    <property type="term" value="C:U2-type catalytic step 2 spliceosome"/>
    <property type="evidence" value="ECO:0007669"/>
    <property type="project" value="TreeGrafter"/>
</dbReference>
<evidence type="ECO:0000313" key="4">
    <source>
        <dbReference type="EMBL" id="KOB67008.1"/>
    </source>
</evidence>
<reference evidence="4 5" key="1">
    <citation type="journal article" date="2015" name="Genome Biol. Evol.">
        <title>The genome of winter moth (Operophtera brumata) provides a genomic perspective on sexual dimorphism and phenology.</title>
        <authorList>
            <person name="Derks M.F."/>
            <person name="Smit S."/>
            <person name="Salis L."/>
            <person name="Schijlen E."/>
            <person name="Bossers A."/>
            <person name="Mateman C."/>
            <person name="Pijl A.S."/>
            <person name="de Ridder D."/>
            <person name="Groenen M.A."/>
            <person name="Visser M.E."/>
            <person name="Megens H.J."/>
        </authorList>
    </citation>
    <scope>NUCLEOTIDE SEQUENCE [LARGE SCALE GENOMIC DNA]</scope>
    <source>
        <strain evidence="4">WM2013NL</strain>
        <tissue evidence="4">Head and thorax</tissue>
    </source>
</reference>
<feature type="region of interest" description="Disordered" evidence="1">
    <location>
        <begin position="1"/>
        <end position="52"/>
    </location>
</feature>
<sequence>MDGDLYDEFGNYIGPDLESDSDDDQSVYGQDNRDADEDAMEDDDDGDAEPEVAPMSVVLHEDKRYYPQAIEVYGPDVETVVQEEDAQALDKPLIEPVKHKNFQTHPGTINNETTIPMRYTDTLFVEQERGVSIKSMPVTLLLKNIKGKSHLLNIMDTPGHVNFSAVLFIDAAEGIMLNTERLLRHAIQERVPLTICVNKIDRLMLELKLPPADAYYKLRHIVDELNAMSFAAMYASAHPGASALRAGDLAAWLWGDVYFNAKTRRFTKKQPHASAQRSFVEFILEPLYKIFAQVMISLQLTRRVRGETVMSTLD</sequence>
<dbReference type="GO" id="GO:0005829">
    <property type="term" value="C:cytosol"/>
    <property type="evidence" value="ECO:0007669"/>
    <property type="project" value="TreeGrafter"/>
</dbReference>
<dbReference type="InterPro" id="IPR000795">
    <property type="entry name" value="T_Tr_GTP-bd_dom"/>
</dbReference>
<feature type="domain" description="116kDa U5 small nuclear ribonucleoprotein component N-terminal" evidence="3">
    <location>
        <begin position="4"/>
        <end position="104"/>
    </location>
</feature>
<feature type="domain" description="Tr-type G" evidence="2">
    <location>
        <begin position="117"/>
        <end position="238"/>
    </location>
</feature>
<dbReference type="Gene3D" id="3.40.50.300">
    <property type="entry name" value="P-loop containing nucleotide triphosphate hydrolases"/>
    <property type="match status" value="1"/>
</dbReference>
<dbReference type="GO" id="GO:0030623">
    <property type="term" value="F:U5 snRNA binding"/>
    <property type="evidence" value="ECO:0007669"/>
    <property type="project" value="TreeGrafter"/>
</dbReference>
<dbReference type="Proteomes" id="UP000037510">
    <property type="component" value="Unassembled WGS sequence"/>
</dbReference>
<dbReference type="PANTHER" id="PTHR42908:SF6">
    <property type="entry name" value="116 KDA U5 SMALL NUCLEAR RIBONUCLEOPROTEIN COMPONENT"/>
    <property type="match status" value="1"/>
</dbReference>
<evidence type="ECO:0000259" key="2">
    <source>
        <dbReference type="Pfam" id="PF00009"/>
    </source>
</evidence>
<dbReference type="GO" id="GO:0046540">
    <property type="term" value="C:U4/U6 x U5 tri-snRNP complex"/>
    <property type="evidence" value="ECO:0007669"/>
    <property type="project" value="TreeGrafter"/>
</dbReference>
<name>A0A0L7KUS5_OPEBR</name>
<dbReference type="GO" id="GO:0000398">
    <property type="term" value="P:mRNA splicing, via spliceosome"/>
    <property type="evidence" value="ECO:0007669"/>
    <property type="project" value="TreeGrafter"/>
</dbReference>
<comment type="caution">
    <text evidence="4">The sequence shown here is derived from an EMBL/GenBank/DDBJ whole genome shotgun (WGS) entry which is preliminary data.</text>
</comment>
<evidence type="ECO:0000313" key="5">
    <source>
        <dbReference type="Proteomes" id="UP000037510"/>
    </source>
</evidence>
<dbReference type="AlphaFoldDB" id="A0A0L7KUS5"/>
<dbReference type="PANTHER" id="PTHR42908">
    <property type="entry name" value="TRANSLATION ELONGATION FACTOR-RELATED"/>
    <property type="match status" value="1"/>
</dbReference>
<accession>A0A0L7KUS5</accession>
<dbReference type="InterPro" id="IPR027417">
    <property type="entry name" value="P-loop_NTPase"/>
</dbReference>
<dbReference type="Pfam" id="PF00009">
    <property type="entry name" value="GTP_EFTU"/>
    <property type="match status" value="1"/>
</dbReference>
<feature type="compositionally biased region" description="Acidic residues" evidence="1">
    <location>
        <begin position="34"/>
        <end position="50"/>
    </location>
</feature>
<dbReference type="Gene3D" id="3.90.1430.10">
    <property type="entry name" value="Yeast translation eEF2 (G' domain)"/>
    <property type="match status" value="1"/>
</dbReference>
<dbReference type="InterPro" id="IPR031950">
    <property type="entry name" value="EFTUD2_N"/>
</dbReference>
<protein>
    <recommendedName>
        <fullName evidence="6">Tr-type G domain-containing protein</fullName>
    </recommendedName>
</protein>